<proteinExistence type="inferred from homology"/>
<accession>A0A1V1P337</accession>
<protein>
    <recommendedName>
        <fullName evidence="4">Flagellar hook-associated protein 1</fullName>
    </recommendedName>
</protein>
<dbReference type="GO" id="GO:0044780">
    <property type="term" value="P:bacterial-type flagellum assembly"/>
    <property type="evidence" value="ECO:0007669"/>
    <property type="project" value="InterPro"/>
</dbReference>
<keyword evidence="5" id="KW-0964">Secreted</keyword>
<evidence type="ECO:0000256" key="5">
    <source>
        <dbReference type="ARBA" id="ARBA00022525"/>
    </source>
</evidence>
<feature type="domain" description="Flagellar basal-body/hook protein C-terminal" evidence="8">
    <location>
        <begin position="717"/>
        <end position="756"/>
    </location>
</feature>
<name>A0A1V1P337_9BACT</name>
<evidence type="ECO:0000256" key="4">
    <source>
        <dbReference type="ARBA" id="ARBA00016244"/>
    </source>
</evidence>
<dbReference type="GO" id="GO:0009424">
    <property type="term" value="C:bacterial-type flagellum hook"/>
    <property type="evidence" value="ECO:0007669"/>
    <property type="project" value="InterPro"/>
</dbReference>
<dbReference type="GO" id="GO:0005576">
    <property type="term" value="C:extracellular region"/>
    <property type="evidence" value="ECO:0007669"/>
    <property type="project" value="UniProtKB-SubCell"/>
</dbReference>
<comment type="caution">
    <text evidence="10">The sequence shown here is derived from an EMBL/GenBank/DDBJ whole genome shotgun (WGS) entry which is preliminary data.</text>
</comment>
<dbReference type="PANTHER" id="PTHR30033:SF2">
    <property type="entry name" value="FLAGELLAR HOOK PROTEIN"/>
    <property type="match status" value="1"/>
</dbReference>
<comment type="subcellular location">
    <subcellularLocation>
        <location evidence="1">Bacterial flagellum</location>
    </subcellularLocation>
    <subcellularLocation>
        <location evidence="2">Secreted</location>
    </subcellularLocation>
</comment>
<evidence type="ECO:0000259" key="7">
    <source>
        <dbReference type="Pfam" id="PF00460"/>
    </source>
</evidence>
<dbReference type="InterPro" id="IPR002371">
    <property type="entry name" value="FlgK"/>
</dbReference>
<evidence type="ECO:0000256" key="1">
    <source>
        <dbReference type="ARBA" id="ARBA00004365"/>
    </source>
</evidence>
<evidence type="ECO:0000313" key="10">
    <source>
        <dbReference type="EMBL" id="ETR69166.1"/>
    </source>
</evidence>
<comment type="similarity">
    <text evidence="3">Belongs to the flagella basal body rod proteins family.</text>
</comment>
<evidence type="ECO:0000256" key="3">
    <source>
        <dbReference type="ARBA" id="ARBA00009677"/>
    </source>
</evidence>
<keyword evidence="10" id="KW-0969">Cilium</keyword>
<dbReference type="AlphaFoldDB" id="A0A1V1P337"/>
<evidence type="ECO:0000313" key="11">
    <source>
        <dbReference type="Proteomes" id="UP000189670"/>
    </source>
</evidence>
<dbReference type="EMBL" id="ATBP01000720">
    <property type="protein sequence ID" value="ETR69166.1"/>
    <property type="molecule type" value="Genomic_DNA"/>
</dbReference>
<dbReference type="Pfam" id="PF22638">
    <property type="entry name" value="FlgK_D1"/>
    <property type="match status" value="1"/>
</dbReference>
<dbReference type="InterPro" id="IPR053927">
    <property type="entry name" value="FlgK_helical"/>
</dbReference>
<reference evidence="11" key="1">
    <citation type="submission" date="2012-11" db="EMBL/GenBank/DDBJ databases">
        <authorList>
            <person name="Lucero-Rivera Y.E."/>
            <person name="Tovar-Ramirez D."/>
        </authorList>
    </citation>
    <scope>NUCLEOTIDE SEQUENCE [LARGE SCALE GENOMIC DNA]</scope>
    <source>
        <strain evidence="11">Araruama</strain>
    </source>
</reference>
<feature type="domain" description="Flagellar basal body rod protein N-terminal" evidence="7">
    <location>
        <begin position="9"/>
        <end position="38"/>
    </location>
</feature>
<keyword evidence="10" id="KW-0966">Cell projection</keyword>
<dbReference type="Pfam" id="PF06429">
    <property type="entry name" value="Flg_bbr_C"/>
    <property type="match status" value="1"/>
</dbReference>
<evidence type="ECO:0000256" key="2">
    <source>
        <dbReference type="ARBA" id="ARBA00004613"/>
    </source>
</evidence>
<evidence type="ECO:0000256" key="6">
    <source>
        <dbReference type="ARBA" id="ARBA00023143"/>
    </source>
</evidence>
<dbReference type="InterPro" id="IPR001444">
    <property type="entry name" value="Flag_bb_rod_N"/>
</dbReference>
<dbReference type="PANTHER" id="PTHR30033">
    <property type="entry name" value="FLAGELLAR HOOK-ASSOCIATED PROTEIN 1"/>
    <property type="match status" value="1"/>
</dbReference>
<dbReference type="NCBIfam" id="TIGR02492">
    <property type="entry name" value="flgK_ends"/>
    <property type="match status" value="1"/>
</dbReference>
<gene>
    <name evidence="10" type="ORF">OMM_04108</name>
</gene>
<organism evidence="10 11">
    <name type="scientific">Candidatus Magnetoglobus multicellularis str. Araruama</name>
    <dbReference type="NCBI Taxonomy" id="890399"/>
    <lineage>
        <taxon>Bacteria</taxon>
        <taxon>Pseudomonadati</taxon>
        <taxon>Thermodesulfobacteriota</taxon>
        <taxon>Desulfobacteria</taxon>
        <taxon>Desulfobacterales</taxon>
        <taxon>Desulfobacteraceae</taxon>
        <taxon>Candidatus Magnetoglobus</taxon>
    </lineage>
</organism>
<dbReference type="Proteomes" id="UP000189670">
    <property type="component" value="Unassembled WGS sequence"/>
</dbReference>
<keyword evidence="6" id="KW-0975">Bacterial flagellum</keyword>
<dbReference type="InterPro" id="IPR010930">
    <property type="entry name" value="Flg_bb/hook_C_dom"/>
</dbReference>
<keyword evidence="10" id="KW-0282">Flagellum</keyword>
<dbReference type="GO" id="GO:0005198">
    <property type="term" value="F:structural molecule activity"/>
    <property type="evidence" value="ECO:0007669"/>
    <property type="project" value="InterPro"/>
</dbReference>
<dbReference type="Pfam" id="PF00460">
    <property type="entry name" value="Flg_bb_rod"/>
    <property type="match status" value="1"/>
</dbReference>
<feature type="domain" description="Flagellar hook-associated protein FlgK helical" evidence="9">
    <location>
        <begin position="109"/>
        <end position="327"/>
    </location>
</feature>
<sequence length="758" mass="83189">MGGSIGLLMQIGVSGLKNHQYGVDVTAHNIANVHTDGYSRQSAETVARQGVKTGGLVFGQGIYTGEIKRNVDDIVNKRLDEHRSTLAKFTELETAMTTLEGFFSETGTSSETSLSSLMSEFENAWQSVANNPSGEAERATLMEQSKSLAEAYRNMDEYFNTFQIDLTRTIANGVNEVNMITRELAKINKKIYGLEADSVIANDMRDKRDVLLTDLYELMNVSTYTQENGFITVTTAKGAILVNGTDSYDLEAEGDPDTGMSVINWLTSGTRKREITDGITEGALGGWIEMRDTIIGYPEKNGIRGDYNKLAKDFIWSINRQHAQGSGIELFPPSFTLVGTYYTTDDDASMASLPYGNKLYFGVPQQGDTPAIPASFDMWLGDSEGENIKRVNIQMITAGSVGEDEVQLLTIEDTPGDLADSINRQVAVALGMADDEEQVYAEFAQVPDFEQMSEEELAELTEEELEILQSLPESALTLKFASDETFTYGFSNDNSNVLAALGLNTYFKGHTSGTLKVNDVVDDNINYIAVGRITDRKDTTYNVSPSIQMTDLGTTGILETNGPYTGNDNALYEIKVEASANKNDVQFKWRKSLDQGQTWVQGDWSEISDVFSGANPITIENGVTLTFKQGLAAAGDSDPDLIDFIQDETYRIEATAGGVISYSSNANAFAITGLIEPIQEDYHNQLTIIGIQSLGISREKGIIDVSTDQLNEVRDNISGVSLDQEFTKLVEYQRYYQAAAKVVQTADELMKTVTTLKS</sequence>
<evidence type="ECO:0000259" key="9">
    <source>
        <dbReference type="Pfam" id="PF22638"/>
    </source>
</evidence>
<evidence type="ECO:0000259" key="8">
    <source>
        <dbReference type="Pfam" id="PF06429"/>
    </source>
</evidence>
<dbReference type="SUPFAM" id="SSF64518">
    <property type="entry name" value="Phase 1 flagellin"/>
    <property type="match status" value="2"/>
</dbReference>
<dbReference type="PRINTS" id="PR01005">
    <property type="entry name" value="FLGHOOKAP1"/>
</dbReference>